<dbReference type="PANTHER" id="PTHR34670">
    <property type="entry name" value="EXPRESSED PROTEIN"/>
    <property type="match status" value="1"/>
</dbReference>
<sequence length="74" mass="7548">MEGLIPFVYKSIVQYRNGGRGVLIGGESPSGSYVKLRGDSGRFQFQSEGGSATPPKPSSSCLGLGAAAAGRGVK</sequence>
<evidence type="ECO:0000313" key="2">
    <source>
        <dbReference type="EnsemblPlants" id="Kaladp0029s0115.1.v1.1.CDS.1"/>
    </source>
</evidence>
<dbReference type="PANTHER" id="PTHR34670:SF8">
    <property type="entry name" value="EXPRESSED PROTEIN"/>
    <property type="match status" value="1"/>
</dbReference>
<accession>A0A7N0TAN7</accession>
<dbReference type="Proteomes" id="UP000594263">
    <property type="component" value="Unplaced"/>
</dbReference>
<dbReference type="EnsemblPlants" id="Kaladp0029s0115.1.v1.1">
    <property type="protein sequence ID" value="Kaladp0029s0115.1.v1.1.CDS.1"/>
    <property type="gene ID" value="Kaladp0029s0115.v1.1"/>
</dbReference>
<dbReference type="AlphaFoldDB" id="A0A7N0TAN7"/>
<name>A0A7N0TAN7_KALFE</name>
<feature type="region of interest" description="Disordered" evidence="1">
    <location>
        <begin position="44"/>
        <end position="74"/>
    </location>
</feature>
<feature type="compositionally biased region" description="Low complexity" evidence="1">
    <location>
        <begin position="62"/>
        <end position="74"/>
    </location>
</feature>
<protein>
    <submittedName>
        <fullName evidence="2">Uncharacterized protein</fullName>
    </submittedName>
</protein>
<evidence type="ECO:0000313" key="3">
    <source>
        <dbReference type="Proteomes" id="UP000594263"/>
    </source>
</evidence>
<reference evidence="2" key="1">
    <citation type="submission" date="2021-01" db="UniProtKB">
        <authorList>
            <consortium name="EnsemblPlants"/>
        </authorList>
    </citation>
    <scope>IDENTIFICATION</scope>
</reference>
<organism evidence="2 3">
    <name type="scientific">Kalanchoe fedtschenkoi</name>
    <name type="common">Lavender scallops</name>
    <name type="synonym">South American air plant</name>
    <dbReference type="NCBI Taxonomy" id="63787"/>
    <lineage>
        <taxon>Eukaryota</taxon>
        <taxon>Viridiplantae</taxon>
        <taxon>Streptophyta</taxon>
        <taxon>Embryophyta</taxon>
        <taxon>Tracheophyta</taxon>
        <taxon>Spermatophyta</taxon>
        <taxon>Magnoliopsida</taxon>
        <taxon>eudicotyledons</taxon>
        <taxon>Gunneridae</taxon>
        <taxon>Pentapetalae</taxon>
        <taxon>Saxifragales</taxon>
        <taxon>Crassulaceae</taxon>
        <taxon>Kalanchoe</taxon>
    </lineage>
</organism>
<proteinExistence type="predicted"/>
<keyword evidence="3" id="KW-1185">Reference proteome</keyword>
<evidence type="ECO:0000256" key="1">
    <source>
        <dbReference type="SAM" id="MobiDB-lite"/>
    </source>
</evidence>
<dbReference type="Gramene" id="Kaladp0029s0115.1.v1.1">
    <property type="protein sequence ID" value="Kaladp0029s0115.1.v1.1.CDS.1"/>
    <property type="gene ID" value="Kaladp0029s0115.v1.1"/>
</dbReference>